<keyword evidence="2 4" id="KW-0560">Oxidoreductase</keyword>
<dbReference type="Gene3D" id="3.40.605.10">
    <property type="entry name" value="Aldehyde Dehydrogenase, Chain A, domain 1"/>
    <property type="match status" value="1"/>
</dbReference>
<dbReference type="EMBL" id="BMMS01000014">
    <property type="protein sequence ID" value="GGO90144.1"/>
    <property type="molecule type" value="Genomic_DNA"/>
</dbReference>
<dbReference type="PROSITE" id="PS00687">
    <property type="entry name" value="ALDEHYDE_DEHYDR_GLU"/>
    <property type="match status" value="1"/>
</dbReference>
<evidence type="ECO:0000256" key="4">
    <source>
        <dbReference type="RuleBase" id="RU003345"/>
    </source>
</evidence>
<dbReference type="InterPro" id="IPR016160">
    <property type="entry name" value="Ald_DH_CS_CYS"/>
</dbReference>
<reference evidence="6" key="2">
    <citation type="submission" date="2020-09" db="EMBL/GenBank/DDBJ databases">
        <authorList>
            <person name="Sun Q."/>
            <person name="Zhou Y."/>
        </authorList>
    </citation>
    <scope>NUCLEOTIDE SEQUENCE</scope>
    <source>
        <strain evidence="6">CGMCC 4.7201</strain>
    </source>
</reference>
<gene>
    <name evidence="6" type="ORF">GCM10012280_34990</name>
</gene>
<sequence length="496" mass="52813">MPEQPPTAPTAAVVAGVAVDTRHWIGGERVPSAQTFTDVSPIDGRTLAEVARGGTDEADAAVAAAREAFPAWAATPRTERARILHAIADGVEKRVEDLAIVETHDNGALLRSHRRGVMPRVAHNFRFFADWLLKLEHEDFDTRGHTNHVSWDPAGPCVLITPWNAPLMLATWKVAPALAAGNTVVLKPAEWSPLTASLLADIAAEAGLPAGVLNVVQGYGAEAGNALVSHPDVRRISFTGSVPTARHIAAAAAANLTPVSLELGGKSPLLVFADADLDLAVDLAVEQYDNAGQVCLAATRILVEASVAEEFTRRFTRRAAALTQGDPRADGTDIGPNIHPRQLEKIHGFVERALGAGAQAVVGGGPDTELGGLYYRPTLLTGVEQDWEIVQEEVFGPVLTLQTFDTEDEAVALANGTRFGLAATLATGDSERAERVRARLVAGTVWVNCFFVRDLRAPFGGSRHSGIGREGGTWSFDFYCDVKNAVTAPKGWRDHG</sequence>
<dbReference type="AlphaFoldDB" id="A0A917ZSS7"/>
<dbReference type="InterPro" id="IPR029510">
    <property type="entry name" value="Ald_DH_CS_GLU"/>
</dbReference>
<dbReference type="InterPro" id="IPR016162">
    <property type="entry name" value="Ald_DH_N"/>
</dbReference>
<feature type="active site" evidence="3">
    <location>
        <position position="262"/>
    </location>
</feature>
<dbReference type="FunFam" id="3.40.605.10:FF:000007">
    <property type="entry name" value="NAD/NADP-dependent betaine aldehyde dehydrogenase"/>
    <property type="match status" value="1"/>
</dbReference>
<reference evidence="6" key="1">
    <citation type="journal article" date="2014" name="Int. J. Syst. Evol. Microbiol.">
        <title>Complete genome sequence of Corynebacterium casei LMG S-19264T (=DSM 44701T), isolated from a smear-ripened cheese.</title>
        <authorList>
            <consortium name="US DOE Joint Genome Institute (JGI-PGF)"/>
            <person name="Walter F."/>
            <person name="Albersmeier A."/>
            <person name="Kalinowski J."/>
            <person name="Ruckert C."/>
        </authorList>
    </citation>
    <scope>NUCLEOTIDE SEQUENCE</scope>
    <source>
        <strain evidence="6">CGMCC 4.7201</strain>
    </source>
</reference>
<evidence type="ECO:0000313" key="6">
    <source>
        <dbReference type="EMBL" id="GGO90144.1"/>
    </source>
</evidence>
<dbReference type="Pfam" id="PF00171">
    <property type="entry name" value="Aldedh"/>
    <property type="match status" value="1"/>
</dbReference>
<comment type="similarity">
    <text evidence="1 4">Belongs to the aldehyde dehydrogenase family.</text>
</comment>
<dbReference type="SUPFAM" id="SSF53720">
    <property type="entry name" value="ALDH-like"/>
    <property type="match status" value="1"/>
</dbReference>
<dbReference type="InterPro" id="IPR015590">
    <property type="entry name" value="Aldehyde_DH_dom"/>
</dbReference>
<evidence type="ECO:0000313" key="7">
    <source>
        <dbReference type="Proteomes" id="UP000641932"/>
    </source>
</evidence>
<keyword evidence="7" id="KW-1185">Reference proteome</keyword>
<protein>
    <submittedName>
        <fullName evidence="6">5-carboxymethyl-2-hydroxymuconate semialdehyde dehydrogenase</fullName>
    </submittedName>
</protein>
<dbReference type="CDD" id="cd07093">
    <property type="entry name" value="ALDH_F8_HMSADH"/>
    <property type="match status" value="1"/>
</dbReference>
<evidence type="ECO:0000256" key="1">
    <source>
        <dbReference type="ARBA" id="ARBA00009986"/>
    </source>
</evidence>
<dbReference type="InterPro" id="IPR016161">
    <property type="entry name" value="Ald_DH/histidinol_DH"/>
</dbReference>
<dbReference type="PROSITE" id="PS00070">
    <property type="entry name" value="ALDEHYDE_DEHYDR_CYS"/>
    <property type="match status" value="1"/>
</dbReference>
<dbReference type="GO" id="GO:0016620">
    <property type="term" value="F:oxidoreductase activity, acting on the aldehyde or oxo group of donors, NAD or NADP as acceptor"/>
    <property type="evidence" value="ECO:0007669"/>
    <property type="project" value="InterPro"/>
</dbReference>
<dbReference type="PANTHER" id="PTHR11699">
    <property type="entry name" value="ALDEHYDE DEHYDROGENASE-RELATED"/>
    <property type="match status" value="1"/>
</dbReference>
<name>A0A917ZSS7_9ACTN</name>
<evidence type="ECO:0000256" key="2">
    <source>
        <dbReference type="ARBA" id="ARBA00023002"/>
    </source>
</evidence>
<proteinExistence type="inferred from homology"/>
<accession>A0A917ZSS7</accession>
<organism evidence="6 7">
    <name type="scientific">Wenjunlia tyrosinilytica</name>
    <dbReference type="NCBI Taxonomy" id="1544741"/>
    <lineage>
        <taxon>Bacteria</taxon>
        <taxon>Bacillati</taxon>
        <taxon>Actinomycetota</taxon>
        <taxon>Actinomycetes</taxon>
        <taxon>Kitasatosporales</taxon>
        <taxon>Streptomycetaceae</taxon>
        <taxon>Wenjunlia</taxon>
    </lineage>
</organism>
<dbReference type="RefSeq" id="WP_189132621.1">
    <property type="nucleotide sequence ID" value="NZ_BMMS01000014.1"/>
</dbReference>
<evidence type="ECO:0000259" key="5">
    <source>
        <dbReference type="Pfam" id="PF00171"/>
    </source>
</evidence>
<comment type="caution">
    <text evidence="6">The sequence shown here is derived from an EMBL/GenBank/DDBJ whole genome shotgun (WGS) entry which is preliminary data.</text>
</comment>
<feature type="domain" description="Aldehyde dehydrogenase" evidence="5">
    <location>
        <begin position="34"/>
        <end position="484"/>
    </location>
</feature>
<dbReference type="FunFam" id="3.40.309.10:FF:000012">
    <property type="entry name" value="Betaine aldehyde dehydrogenase"/>
    <property type="match status" value="1"/>
</dbReference>
<dbReference type="Proteomes" id="UP000641932">
    <property type="component" value="Unassembled WGS sequence"/>
</dbReference>
<dbReference type="InterPro" id="IPR016163">
    <property type="entry name" value="Ald_DH_C"/>
</dbReference>
<evidence type="ECO:0000256" key="3">
    <source>
        <dbReference type="PROSITE-ProRule" id="PRU10007"/>
    </source>
</evidence>
<dbReference type="Gene3D" id="3.40.309.10">
    <property type="entry name" value="Aldehyde Dehydrogenase, Chain A, domain 2"/>
    <property type="match status" value="1"/>
</dbReference>